<evidence type="ECO:0000256" key="1">
    <source>
        <dbReference type="SAM" id="MobiDB-lite"/>
    </source>
</evidence>
<keyword evidence="2" id="KW-1133">Transmembrane helix</keyword>
<accession>A0A8H6KM70</accession>
<gene>
    <name evidence="3" type="ORF">CPLU01_05367</name>
</gene>
<evidence type="ECO:0000313" key="4">
    <source>
        <dbReference type="Proteomes" id="UP000654918"/>
    </source>
</evidence>
<keyword evidence="2" id="KW-0812">Transmembrane</keyword>
<proteinExistence type="predicted"/>
<evidence type="ECO:0008006" key="5">
    <source>
        <dbReference type="Google" id="ProtNLM"/>
    </source>
</evidence>
<dbReference type="Proteomes" id="UP000654918">
    <property type="component" value="Unassembled WGS sequence"/>
</dbReference>
<feature type="region of interest" description="Disordered" evidence="1">
    <location>
        <begin position="54"/>
        <end position="114"/>
    </location>
</feature>
<evidence type="ECO:0000256" key="2">
    <source>
        <dbReference type="SAM" id="Phobius"/>
    </source>
</evidence>
<evidence type="ECO:0000313" key="3">
    <source>
        <dbReference type="EMBL" id="KAF6833646.1"/>
    </source>
</evidence>
<comment type="caution">
    <text evidence="3">The sequence shown here is derived from an EMBL/GenBank/DDBJ whole genome shotgun (WGS) entry which is preliminary data.</text>
</comment>
<keyword evidence="4" id="KW-1185">Reference proteome</keyword>
<feature type="region of interest" description="Disordered" evidence="1">
    <location>
        <begin position="1"/>
        <end position="39"/>
    </location>
</feature>
<name>A0A8H6KM70_9PEZI</name>
<dbReference type="AlphaFoldDB" id="A0A8H6KM70"/>
<protein>
    <recommendedName>
        <fullName evidence="5">Apple domain-containing protein</fullName>
    </recommendedName>
</protein>
<feature type="compositionally biased region" description="Polar residues" evidence="1">
    <location>
        <begin position="1"/>
        <end position="11"/>
    </location>
</feature>
<feature type="compositionally biased region" description="Low complexity" evidence="1">
    <location>
        <begin position="84"/>
        <end position="100"/>
    </location>
</feature>
<sequence length="333" mass="34076">MASPGPTNSPEGLSPAVPVKGSVATSQTSSYDEKSPAVGAMPADYAGLEVAPNGYDGPEHYQQPPQGAPAFYAPYQDNTKPAESPYVQQQQVYPQSAVSPAGHGGDYGGAPPPTGEKRIWGVRASTFWVALTALVFFLGTIGASAAAGTIAQQYAGYVQTCETKLEASSGQSSVSSAVSAATASASASASASGTASETSTSASASATPTAFTSIPLPQQASSINGEATSNCPNLSSANKTYTPPGSDLKFIRECGNNYPFNDLGKIPMTRMEDCINLCAALYATIQSSDGKCIGVAWVTAGKQGTDENYCWLKAVKGGADPKANVEAAWLQNP</sequence>
<dbReference type="EMBL" id="WIGO01000056">
    <property type="protein sequence ID" value="KAF6833646.1"/>
    <property type="molecule type" value="Genomic_DNA"/>
</dbReference>
<reference evidence="3" key="1">
    <citation type="journal article" date="2020" name="Phytopathology">
        <title>Genome Sequence Resources of Colletotrichum truncatum, C. plurivorum, C. musicola, and C. sojae: Four Species Pathogenic to Soybean (Glycine max).</title>
        <authorList>
            <person name="Rogerio F."/>
            <person name="Boufleur T.R."/>
            <person name="Ciampi-Guillardi M."/>
            <person name="Sukno S.A."/>
            <person name="Thon M.R."/>
            <person name="Massola Junior N.S."/>
            <person name="Baroncelli R."/>
        </authorList>
    </citation>
    <scope>NUCLEOTIDE SEQUENCE</scope>
    <source>
        <strain evidence="3">LFN00145</strain>
    </source>
</reference>
<organism evidence="3 4">
    <name type="scientific">Colletotrichum plurivorum</name>
    <dbReference type="NCBI Taxonomy" id="2175906"/>
    <lineage>
        <taxon>Eukaryota</taxon>
        <taxon>Fungi</taxon>
        <taxon>Dikarya</taxon>
        <taxon>Ascomycota</taxon>
        <taxon>Pezizomycotina</taxon>
        <taxon>Sordariomycetes</taxon>
        <taxon>Hypocreomycetidae</taxon>
        <taxon>Glomerellales</taxon>
        <taxon>Glomerellaceae</taxon>
        <taxon>Colletotrichum</taxon>
        <taxon>Colletotrichum orchidearum species complex</taxon>
    </lineage>
</organism>
<keyword evidence="2" id="KW-0472">Membrane</keyword>
<feature type="transmembrane region" description="Helical" evidence="2">
    <location>
        <begin position="127"/>
        <end position="151"/>
    </location>
</feature>